<feature type="region of interest" description="Disordered" evidence="1">
    <location>
        <begin position="1"/>
        <end position="98"/>
    </location>
</feature>
<proteinExistence type="predicted"/>
<keyword evidence="3" id="KW-1185">Reference proteome</keyword>
<evidence type="ECO:0000313" key="2">
    <source>
        <dbReference type="EMBL" id="KAF2001842.1"/>
    </source>
</evidence>
<accession>A0A6A5WJI3</accession>
<dbReference type="AlphaFoldDB" id="A0A6A5WJI3"/>
<dbReference type="OrthoDB" id="3934814at2759"/>
<organism evidence="2 3">
    <name type="scientific">Amniculicola lignicola CBS 123094</name>
    <dbReference type="NCBI Taxonomy" id="1392246"/>
    <lineage>
        <taxon>Eukaryota</taxon>
        <taxon>Fungi</taxon>
        <taxon>Dikarya</taxon>
        <taxon>Ascomycota</taxon>
        <taxon>Pezizomycotina</taxon>
        <taxon>Dothideomycetes</taxon>
        <taxon>Pleosporomycetidae</taxon>
        <taxon>Pleosporales</taxon>
        <taxon>Amniculicolaceae</taxon>
        <taxon>Amniculicola</taxon>
    </lineage>
</organism>
<feature type="compositionally biased region" description="Basic and acidic residues" evidence="1">
    <location>
        <begin position="35"/>
        <end position="44"/>
    </location>
</feature>
<name>A0A6A5WJI3_9PLEO</name>
<reference evidence="2" key="1">
    <citation type="journal article" date="2020" name="Stud. Mycol.">
        <title>101 Dothideomycetes genomes: a test case for predicting lifestyles and emergence of pathogens.</title>
        <authorList>
            <person name="Haridas S."/>
            <person name="Albert R."/>
            <person name="Binder M."/>
            <person name="Bloem J."/>
            <person name="Labutti K."/>
            <person name="Salamov A."/>
            <person name="Andreopoulos B."/>
            <person name="Baker S."/>
            <person name="Barry K."/>
            <person name="Bills G."/>
            <person name="Bluhm B."/>
            <person name="Cannon C."/>
            <person name="Castanera R."/>
            <person name="Culley D."/>
            <person name="Daum C."/>
            <person name="Ezra D."/>
            <person name="Gonzalez J."/>
            <person name="Henrissat B."/>
            <person name="Kuo A."/>
            <person name="Liang C."/>
            <person name="Lipzen A."/>
            <person name="Lutzoni F."/>
            <person name="Magnuson J."/>
            <person name="Mondo S."/>
            <person name="Nolan M."/>
            <person name="Ohm R."/>
            <person name="Pangilinan J."/>
            <person name="Park H.-J."/>
            <person name="Ramirez L."/>
            <person name="Alfaro M."/>
            <person name="Sun H."/>
            <person name="Tritt A."/>
            <person name="Yoshinaga Y."/>
            <person name="Zwiers L.-H."/>
            <person name="Turgeon B."/>
            <person name="Goodwin S."/>
            <person name="Spatafora J."/>
            <person name="Crous P."/>
            <person name="Grigoriev I."/>
        </authorList>
    </citation>
    <scope>NUCLEOTIDE SEQUENCE</scope>
    <source>
        <strain evidence="2">CBS 123094</strain>
    </source>
</reference>
<feature type="compositionally biased region" description="Basic residues" evidence="1">
    <location>
        <begin position="25"/>
        <end position="34"/>
    </location>
</feature>
<evidence type="ECO:0000313" key="3">
    <source>
        <dbReference type="Proteomes" id="UP000799779"/>
    </source>
</evidence>
<evidence type="ECO:0000256" key="1">
    <source>
        <dbReference type="SAM" id="MobiDB-lite"/>
    </source>
</evidence>
<feature type="compositionally biased region" description="Basic and acidic residues" evidence="1">
    <location>
        <begin position="59"/>
        <end position="98"/>
    </location>
</feature>
<feature type="compositionally biased region" description="Low complexity" evidence="1">
    <location>
        <begin position="10"/>
        <end position="20"/>
    </location>
</feature>
<sequence length="259" mass="28983">MARERKKNAAETSRASAQAAVNSKVKPRASKKKRTSSDEMESKTESQQFMSLPKLLKTPKKDDKDMKQFRDKVDRDQSSLKKSLQEKLLQAEKERERRQNEIASIISSALLPRADAPQKGPKDSFMGTLIAQNPQLPPAAEALKTCGALVVRFAETENMIAGLQLKGGDKSSMQEWKNDLDETEGKLTLGYRVAMRKTMKVLGAEEVDGQSGKNSKEDAEVEDAMKGVELNYDLQNGLRYMERGVKRMVKGLPVDEMEM</sequence>
<dbReference type="Proteomes" id="UP000799779">
    <property type="component" value="Unassembled WGS sequence"/>
</dbReference>
<gene>
    <name evidence="2" type="ORF">P154DRAFT_574520</name>
</gene>
<dbReference type="EMBL" id="ML977580">
    <property type="protein sequence ID" value="KAF2001842.1"/>
    <property type="molecule type" value="Genomic_DNA"/>
</dbReference>
<protein>
    <submittedName>
        <fullName evidence="2">Uncharacterized protein</fullName>
    </submittedName>
</protein>